<evidence type="ECO:0000313" key="3">
    <source>
        <dbReference type="EMBL" id="SPE78123.1"/>
    </source>
</evidence>
<keyword evidence="1" id="KW-0472">Membrane</keyword>
<reference evidence="2" key="2">
    <citation type="submission" date="2018-12" db="EMBL/GenBank/DDBJ databases">
        <title>Draft genome sequence of Flaovobacterium columnare ARS1 isolated from channel catfish in Alabama.</title>
        <authorList>
            <person name="Cai W."/>
            <person name="Arias C."/>
        </authorList>
    </citation>
    <scope>NUCLEOTIDE SEQUENCE [LARGE SCALE GENOMIC DNA]</scope>
    <source>
        <strain evidence="2">ARS1</strain>
    </source>
</reference>
<proteinExistence type="predicted"/>
<sequence>MKKNIIILISVIIIIGLVFLLNPFYWLMGSRAIKQPVLSIEEENYFKKFGSEDSVYIRRYYANFDSNGKDTLYPNQFDKRTFDYTLAIQNSKNNRIFNFDEDSILKISIYIKKEILKNNKKLRYIYIYDDFNEYKFIGNNEYLEKIK</sequence>
<dbReference type="OrthoDB" id="1382211at2"/>
<accession>A0A2N9PCS7</accession>
<feature type="transmembrane region" description="Helical" evidence="1">
    <location>
        <begin position="6"/>
        <end position="27"/>
    </location>
</feature>
<evidence type="ECO:0000313" key="4">
    <source>
        <dbReference type="Proteomes" id="UP000238180"/>
    </source>
</evidence>
<dbReference type="AlphaFoldDB" id="A0A2N9PCS7"/>
<name>A0A2N9PCS7_9FLAO</name>
<keyword evidence="5" id="KW-1185">Reference proteome</keyword>
<dbReference type="EMBL" id="RQSM01000003">
    <property type="protein sequence ID" value="RVU90477.1"/>
    <property type="molecule type" value="Genomic_DNA"/>
</dbReference>
<evidence type="ECO:0000313" key="5">
    <source>
        <dbReference type="Proteomes" id="UP000288951"/>
    </source>
</evidence>
<dbReference type="EMBL" id="OLKH01000116">
    <property type="protein sequence ID" value="SPE78123.1"/>
    <property type="molecule type" value="Genomic_DNA"/>
</dbReference>
<protein>
    <submittedName>
        <fullName evidence="3">Uncharacterized protein</fullName>
    </submittedName>
</protein>
<keyword evidence="1" id="KW-1133">Transmembrane helix</keyword>
<evidence type="ECO:0000313" key="2">
    <source>
        <dbReference type="EMBL" id="RVU90477.1"/>
    </source>
</evidence>
<dbReference type="Proteomes" id="UP000288951">
    <property type="component" value="Unassembled WGS sequence"/>
</dbReference>
<gene>
    <name evidence="2" type="ORF">EH230_05940</name>
    <name evidence="3" type="ORF">FLACOL_02138</name>
</gene>
<dbReference type="Proteomes" id="UP000238180">
    <property type="component" value="Unassembled WGS sequence"/>
</dbReference>
<organism evidence="3 4">
    <name type="scientific">Flavobacterium columnare</name>
    <dbReference type="NCBI Taxonomy" id="996"/>
    <lineage>
        <taxon>Bacteria</taxon>
        <taxon>Pseudomonadati</taxon>
        <taxon>Bacteroidota</taxon>
        <taxon>Flavobacteriia</taxon>
        <taxon>Flavobacteriales</taxon>
        <taxon>Flavobacteriaceae</taxon>
        <taxon>Flavobacterium</taxon>
    </lineage>
</organism>
<dbReference type="RefSeq" id="WP_105196671.1">
    <property type="nucleotide sequence ID" value="NZ_OLKH01000116.1"/>
</dbReference>
<reference evidence="3" key="1">
    <citation type="submission" date="2018-02" db="EMBL/GenBank/DDBJ databases">
        <authorList>
            <person name="Cohen D.B."/>
            <person name="Kent A.D."/>
        </authorList>
    </citation>
    <scope>NUCLEOTIDE SEQUENCE [LARGE SCALE GENOMIC DNA]</scope>
    <source>
        <strain evidence="3">CIP109753</strain>
    </source>
</reference>
<keyword evidence="1" id="KW-0812">Transmembrane</keyword>
<evidence type="ECO:0000256" key="1">
    <source>
        <dbReference type="SAM" id="Phobius"/>
    </source>
</evidence>